<keyword evidence="2" id="KW-1185">Reference proteome</keyword>
<dbReference type="Pfam" id="PF10604">
    <property type="entry name" value="Polyketide_cyc2"/>
    <property type="match status" value="1"/>
</dbReference>
<gene>
    <name evidence="1" type="ORF">FSW04_16965</name>
</gene>
<dbReference type="InterPro" id="IPR023393">
    <property type="entry name" value="START-like_dom_sf"/>
</dbReference>
<evidence type="ECO:0008006" key="3">
    <source>
        <dbReference type="Google" id="ProtNLM"/>
    </source>
</evidence>
<sequence length="148" mass="16233">MPVTRRRRTLAAPPPVVWQTVADPQQLVRWWPRVERVEGADGRGFTQVLRSDRGVLVRADFRFGVRHKPTAVSWDQDVEGTPFAKLLRSSQTRVALAEAPGGGTAVELVLDQRLQGISRLGGLIVRRAARRQLDGALDALAELHGAAG</sequence>
<name>A0A5B8U7W4_9ACTN</name>
<protein>
    <recommendedName>
        <fullName evidence="3">SRPBCC family protein</fullName>
    </recommendedName>
</protein>
<dbReference type="Gene3D" id="3.30.530.20">
    <property type="match status" value="1"/>
</dbReference>
<evidence type="ECO:0000313" key="1">
    <source>
        <dbReference type="EMBL" id="QEC49100.1"/>
    </source>
</evidence>
<dbReference type="KEGG" id="bsol:FSW04_16965"/>
<dbReference type="InterPro" id="IPR019587">
    <property type="entry name" value="Polyketide_cyclase/dehydratase"/>
</dbReference>
<reference evidence="1 2" key="1">
    <citation type="journal article" date="2018" name="J. Microbiol.">
        <title>Baekduia soli gen. nov., sp. nov., a novel bacterium isolated from the soil of Baekdu Mountain and proposal of a novel family name, Baekduiaceae fam. nov.</title>
        <authorList>
            <person name="An D.S."/>
            <person name="Siddiqi M.Z."/>
            <person name="Kim K.H."/>
            <person name="Yu H.S."/>
            <person name="Im W.T."/>
        </authorList>
    </citation>
    <scope>NUCLEOTIDE SEQUENCE [LARGE SCALE GENOMIC DNA]</scope>
    <source>
        <strain evidence="1 2">BR7-21</strain>
    </source>
</reference>
<dbReference type="Proteomes" id="UP000321805">
    <property type="component" value="Chromosome"/>
</dbReference>
<dbReference type="AlphaFoldDB" id="A0A5B8U7W4"/>
<proteinExistence type="predicted"/>
<dbReference type="RefSeq" id="WP_146921375.1">
    <property type="nucleotide sequence ID" value="NZ_CP042430.1"/>
</dbReference>
<dbReference type="EMBL" id="CP042430">
    <property type="protein sequence ID" value="QEC49100.1"/>
    <property type="molecule type" value="Genomic_DNA"/>
</dbReference>
<accession>A0A5B8U7W4</accession>
<organism evidence="1 2">
    <name type="scientific">Baekduia soli</name>
    <dbReference type="NCBI Taxonomy" id="496014"/>
    <lineage>
        <taxon>Bacteria</taxon>
        <taxon>Bacillati</taxon>
        <taxon>Actinomycetota</taxon>
        <taxon>Thermoleophilia</taxon>
        <taxon>Solirubrobacterales</taxon>
        <taxon>Baekduiaceae</taxon>
        <taxon>Baekduia</taxon>
    </lineage>
</organism>
<dbReference type="OrthoDB" id="5243338at2"/>
<evidence type="ECO:0000313" key="2">
    <source>
        <dbReference type="Proteomes" id="UP000321805"/>
    </source>
</evidence>
<dbReference type="SUPFAM" id="SSF55961">
    <property type="entry name" value="Bet v1-like"/>
    <property type="match status" value="1"/>
</dbReference>